<keyword evidence="1" id="KW-0238">DNA-binding</keyword>
<evidence type="ECO:0000313" key="5">
    <source>
        <dbReference type="Proteomes" id="UP001197795"/>
    </source>
</evidence>
<dbReference type="SMART" id="SM00530">
    <property type="entry name" value="HTH_XRE"/>
    <property type="match status" value="1"/>
</dbReference>
<evidence type="ECO:0000313" key="4">
    <source>
        <dbReference type="EMBL" id="MCC2118681.1"/>
    </source>
</evidence>
<proteinExistence type="predicted"/>
<feature type="transmembrane region" description="Helical" evidence="2">
    <location>
        <begin position="94"/>
        <end position="115"/>
    </location>
</feature>
<reference evidence="4 5" key="1">
    <citation type="submission" date="2021-10" db="EMBL/GenBank/DDBJ databases">
        <title>Anaerobic single-cell dispensing facilitates the cultivation of human gut bacteria.</title>
        <authorList>
            <person name="Afrizal A."/>
        </authorList>
    </citation>
    <scope>NUCLEOTIDE SEQUENCE [LARGE SCALE GENOMIC DNA]</scope>
    <source>
        <strain evidence="4 5">CLA-AA-H273</strain>
    </source>
</reference>
<feature type="transmembrane region" description="Helical" evidence="2">
    <location>
        <begin position="121"/>
        <end position="139"/>
    </location>
</feature>
<accession>A0AAE3D7J6</accession>
<sequence length="288" mass="31743">MDAKTTGRFIAELRKQKGYTQKELAEKIMVTDKAISRWETGKGLPDTSLLKPLGDILGVSVGELLSGKIIEEAEMKDQTDRIILDSLKYSSRMLANMVNLVLFLIGLALVISPVFLTSRKYYWVGGIVFIGIAVLRTYLKKEGKTVKLTDRAFYAVGIAFHAISLILELLPLGAVLIFAPSPTERVIHTYSYFDLNLVGYANFSPMLTGILTVAVVILGITILCRYEKAKKRKKAVFVCSVIAFVLSFVPLFMFGSDGMTMISYVISAAMAVSICFQAVANRRELSAA</sequence>
<dbReference type="PANTHER" id="PTHR46558">
    <property type="entry name" value="TRACRIPTIONAL REGULATORY PROTEIN-RELATED-RELATED"/>
    <property type="match status" value="1"/>
</dbReference>
<evidence type="ECO:0000259" key="3">
    <source>
        <dbReference type="PROSITE" id="PS50943"/>
    </source>
</evidence>
<feature type="transmembrane region" description="Helical" evidence="2">
    <location>
        <begin position="261"/>
        <end position="280"/>
    </location>
</feature>
<evidence type="ECO:0000256" key="1">
    <source>
        <dbReference type="ARBA" id="ARBA00023125"/>
    </source>
</evidence>
<dbReference type="RefSeq" id="WP_118551160.1">
    <property type="nucleotide sequence ID" value="NZ_JAJEPV010000006.1"/>
</dbReference>
<name>A0AAE3D7J6_9FIRM</name>
<keyword evidence="2" id="KW-0812">Transmembrane</keyword>
<dbReference type="Proteomes" id="UP001197795">
    <property type="component" value="Unassembled WGS sequence"/>
</dbReference>
<dbReference type="InterPro" id="IPR010982">
    <property type="entry name" value="Lambda_DNA-bd_dom_sf"/>
</dbReference>
<dbReference type="GO" id="GO:0003677">
    <property type="term" value="F:DNA binding"/>
    <property type="evidence" value="ECO:0007669"/>
    <property type="project" value="UniProtKB-KW"/>
</dbReference>
<protein>
    <submittedName>
        <fullName evidence="4">Helix-turn-helix domain-containing protein</fullName>
    </submittedName>
</protein>
<dbReference type="PANTHER" id="PTHR46558:SF15">
    <property type="entry name" value="HELIX-TURN-HELIX DOMAIN PROTEIN"/>
    <property type="match status" value="1"/>
</dbReference>
<feature type="transmembrane region" description="Helical" evidence="2">
    <location>
        <begin position="199"/>
        <end position="223"/>
    </location>
</feature>
<feature type="domain" description="HTH cro/C1-type" evidence="3">
    <location>
        <begin position="10"/>
        <end position="64"/>
    </location>
</feature>
<dbReference type="CDD" id="cd00093">
    <property type="entry name" value="HTH_XRE"/>
    <property type="match status" value="1"/>
</dbReference>
<dbReference type="PROSITE" id="PS50943">
    <property type="entry name" value="HTH_CROC1"/>
    <property type="match status" value="1"/>
</dbReference>
<dbReference type="AlphaFoldDB" id="A0AAE3D7J6"/>
<organism evidence="4 5">
    <name type="scientific">Waltera acetigignens</name>
    <dbReference type="NCBI Taxonomy" id="2981769"/>
    <lineage>
        <taxon>Bacteria</taxon>
        <taxon>Bacillati</taxon>
        <taxon>Bacillota</taxon>
        <taxon>Clostridia</taxon>
        <taxon>Lachnospirales</taxon>
        <taxon>Lachnospiraceae</taxon>
        <taxon>Waltera</taxon>
    </lineage>
</organism>
<comment type="caution">
    <text evidence="4">The sequence shown here is derived from an EMBL/GenBank/DDBJ whole genome shotgun (WGS) entry which is preliminary data.</text>
</comment>
<keyword evidence="2" id="KW-1133">Transmembrane helix</keyword>
<keyword evidence="5" id="KW-1185">Reference proteome</keyword>
<evidence type="ECO:0000256" key="2">
    <source>
        <dbReference type="SAM" id="Phobius"/>
    </source>
</evidence>
<dbReference type="SUPFAM" id="SSF47413">
    <property type="entry name" value="lambda repressor-like DNA-binding domains"/>
    <property type="match status" value="1"/>
</dbReference>
<gene>
    <name evidence="4" type="ORF">LKD75_03590</name>
</gene>
<feature type="transmembrane region" description="Helical" evidence="2">
    <location>
        <begin position="235"/>
        <end position="255"/>
    </location>
</feature>
<feature type="transmembrane region" description="Helical" evidence="2">
    <location>
        <begin position="151"/>
        <end position="179"/>
    </location>
</feature>
<dbReference type="EMBL" id="JAJEPV010000006">
    <property type="protein sequence ID" value="MCC2118681.1"/>
    <property type="molecule type" value="Genomic_DNA"/>
</dbReference>
<keyword evidence="2" id="KW-0472">Membrane</keyword>
<dbReference type="Gene3D" id="1.10.260.40">
    <property type="entry name" value="lambda repressor-like DNA-binding domains"/>
    <property type="match status" value="1"/>
</dbReference>
<dbReference type="InterPro" id="IPR001387">
    <property type="entry name" value="Cro/C1-type_HTH"/>
</dbReference>
<dbReference type="Pfam" id="PF01381">
    <property type="entry name" value="HTH_3"/>
    <property type="match status" value="1"/>
</dbReference>